<organism evidence="4 5">
    <name type="scientific">Clostridium algidicarnis DSM 15099</name>
    <dbReference type="NCBI Taxonomy" id="1121295"/>
    <lineage>
        <taxon>Bacteria</taxon>
        <taxon>Bacillati</taxon>
        <taxon>Bacillota</taxon>
        <taxon>Clostridia</taxon>
        <taxon>Eubacteriales</taxon>
        <taxon>Clostridiaceae</taxon>
        <taxon>Clostridium</taxon>
    </lineage>
</organism>
<evidence type="ECO:0000259" key="3">
    <source>
        <dbReference type="PROSITE" id="PS51677"/>
    </source>
</evidence>
<comment type="subcellular location">
    <subcellularLocation>
        <location evidence="1">Secreted</location>
    </subcellularLocation>
</comment>
<dbReference type="GO" id="GO:0016810">
    <property type="term" value="F:hydrolase activity, acting on carbon-nitrogen (but not peptide) bonds"/>
    <property type="evidence" value="ECO:0007669"/>
    <property type="project" value="InterPro"/>
</dbReference>
<dbReference type="CDD" id="cd10918">
    <property type="entry name" value="CE4_NodB_like_5s_6s"/>
    <property type="match status" value="1"/>
</dbReference>
<dbReference type="AlphaFoldDB" id="A0A2S6FZU5"/>
<dbReference type="EMBL" id="PTIS01000002">
    <property type="protein sequence ID" value="PPK49160.1"/>
    <property type="molecule type" value="Genomic_DNA"/>
</dbReference>
<dbReference type="GO" id="GO:0005576">
    <property type="term" value="C:extracellular region"/>
    <property type="evidence" value="ECO:0007669"/>
    <property type="project" value="UniProtKB-SubCell"/>
</dbReference>
<dbReference type="Pfam" id="PF01522">
    <property type="entry name" value="Polysacc_deac_1"/>
    <property type="match status" value="1"/>
</dbReference>
<proteinExistence type="predicted"/>
<dbReference type="Gene3D" id="3.20.20.370">
    <property type="entry name" value="Glycoside hydrolase/deacetylase"/>
    <property type="match status" value="1"/>
</dbReference>
<evidence type="ECO:0000313" key="5">
    <source>
        <dbReference type="Proteomes" id="UP000239863"/>
    </source>
</evidence>
<dbReference type="PANTHER" id="PTHR34216">
    <property type="match status" value="1"/>
</dbReference>
<dbReference type="InterPro" id="IPR051398">
    <property type="entry name" value="Polysacch_Deacetylase"/>
</dbReference>
<dbReference type="GO" id="GO:0005975">
    <property type="term" value="P:carbohydrate metabolic process"/>
    <property type="evidence" value="ECO:0007669"/>
    <property type="project" value="InterPro"/>
</dbReference>
<comment type="caution">
    <text evidence="4">The sequence shown here is derived from an EMBL/GenBank/DDBJ whole genome shotgun (WGS) entry which is preliminary data.</text>
</comment>
<dbReference type="Proteomes" id="UP000239863">
    <property type="component" value="Unassembled WGS sequence"/>
</dbReference>
<dbReference type="SUPFAM" id="SSF88713">
    <property type="entry name" value="Glycoside hydrolase/deacetylase"/>
    <property type="match status" value="1"/>
</dbReference>
<dbReference type="RefSeq" id="WP_104409185.1">
    <property type="nucleotide sequence ID" value="NZ_PTIS01000002.1"/>
</dbReference>
<feature type="domain" description="NodB homology" evidence="3">
    <location>
        <begin position="94"/>
        <end position="252"/>
    </location>
</feature>
<reference evidence="4 5" key="1">
    <citation type="submission" date="2018-02" db="EMBL/GenBank/DDBJ databases">
        <title>Genomic Encyclopedia of Archaeal and Bacterial Type Strains, Phase II (KMG-II): from individual species to whole genera.</title>
        <authorList>
            <person name="Goeker M."/>
        </authorList>
    </citation>
    <scope>NUCLEOTIDE SEQUENCE [LARGE SCALE GENOMIC DNA]</scope>
    <source>
        <strain evidence="4 5">DSM 15099</strain>
    </source>
</reference>
<dbReference type="InterPro" id="IPR011330">
    <property type="entry name" value="Glyco_hydro/deAcase_b/a-brl"/>
</dbReference>
<accession>A0A2S6FZU5</accession>
<dbReference type="STRING" id="37659.GCA_000703125_01669"/>
<dbReference type="PANTHER" id="PTHR34216:SF3">
    <property type="entry name" value="POLY-BETA-1,6-N-ACETYL-D-GLUCOSAMINE N-DEACETYLASE"/>
    <property type="match status" value="1"/>
</dbReference>
<sequence length="252" mass="29708">MKRNTGWIKFAVILIAINLFTVRQVLSKSKFNEKGCDIPVLMYHSITDNNKKMFRVTKDNFYDQMRYLKDNDFIILSMDEMYEHFKTNKSFEDKSIAITFDDGYKDNYYNAYPILKEFGMNATIFVVTDYLDESAYLSVDEIKEMQINNIDIESHTTNHAKLDKLTEVDRINTLRGSKDYIDEVLNKEVKYISYPYGRCNKQVVRDAYLEGYKMSFTTKFGHAKGKDDLNKLKRVMVSGYMNMDHFKKVVNK</sequence>
<name>A0A2S6FZU5_9CLOT</name>
<protein>
    <submittedName>
        <fullName evidence="4">Polysaccharide deacetylase</fullName>
    </submittedName>
</protein>
<dbReference type="PROSITE" id="PS51677">
    <property type="entry name" value="NODB"/>
    <property type="match status" value="1"/>
</dbReference>
<dbReference type="OrthoDB" id="9778320at2"/>
<gene>
    <name evidence="4" type="ORF">BD821_10273</name>
</gene>
<evidence type="ECO:0000256" key="2">
    <source>
        <dbReference type="ARBA" id="ARBA00022729"/>
    </source>
</evidence>
<evidence type="ECO:0000256" key="1">
    <source>
        <dbReference type="ARBA" id="ARBA00004613"/>
    </source>
</evidence>
<dbReference type="InterPro" id="IPR002509">
    <property type="entry name" value="NODB_dom"/>
</dbReference>
<evidence type="ECO:0000313" key="4">
    <source>
        <dbReference type="EMBL" id="PPK49160.1"/>
    </source>
</evidence>
<keyword evidence="2" id="KW-0732">Signal</keyword>